<dbReference type="PANTHER" id="PTHR48100:SF1">
    <property type="entry name" value="HISTIDINE PHOSPHATASE FAMILY PROTEIN-RELATED"/>
    <property type="match status" value="1"/>
</dbReference>
<dbReference type="InterPro" id="IPR013078">
    <property type="entry name" value="His_Pase_superF_clade-1"/>
</dbReference>
<dbReference type="Proteomes" id="UP001569428">
    <property type="component" value="Unassembled WGS sequence"/>
</dbReference>
<dbReference type="PANTHER" id="PTHR48100">
    <property type="entry name" value="BROAD-SPECIFICITY PHOSPHATASE YOR283W-RELATED"/>
    <property type="match status" value="1"/>
</dbReference>
<dbReference type="SMART" id="SM00855">
    <property type="entry name" value="PGAM"/>
    <property type="match status" value="1"/>
</dbReference>
<comment type="caution">
    <text evidence="1">The sequence shown here is derived from an EMBL/GenBank/DDBJ whole genome shotgun (WGS) entry which is preliminary data.</text>
</comment>
<dbReference type="CDD" id="cd07067">
    <property type="entry name" value="HP_PGM_like"/>
    <property type="match status" value="1"/>
</dbReference>
<proteinExistence type="predicted"/>
<evidence type="ECO:0000313" key="1">
    <source>
        <dbReference type="EMBL" id="MFA0812480.1"/>
    </source>
</evidence>
<keyword evidence="2" id="KW-1185">Reference proteome</keyword>
<dbReference type="InterPro" id="IPR029033">
    <property type="entry name" value="His_PPase_superfam"/>
</dbReference>
<name>A0ABV4P2B5_9GAMM</name>
<accession>A0ABV4P2B5</accession>
<dbReference type="Gene3D" id="3.40.50.1240">
    <property type="entry name" value="Phosphoglycerate mutase-like"/>
    <property type="match status" value="1"/>
</dbReference>
<sequence length="182" mass="20816">MTRIFLVRHGEAEKGANIHDPTLTKLGQQQATALAQSYSNIKPLKLISSPKLRAQQTAQPLANTWNVPIIIEESMTEIPTPCGLALQQRIPWVRDLINQEWNKNDKQQTEWRERINNYLLSLTEDSIIFCHFMVINSVIATIRQDCKVQQFRPDYTSMTKIQIVESGLVLMELGNDKESAII</sequence>
<dbReference type="InterPro" id="IPR050275">
    <property type="entry name" value="PGM_Phosphatase"/>
</dbReference>
<dbReference type="Pfam" id="PF00300">
    <property type="entry name" value="His_Phos_1"/>
    <property type="match status" value="1"/>
</dbReference>
<dbReference type="RefSeq" id="WP_371840145.1">
    <property type="nucleotide sequence ID" value="NZ_JBGMEK010000042.1"/>
</dbReference>
<organism evidence="1 2">
    <name type="scientific">Microbulbifer epialgicus</name>
    <dbReference type="NCBI Taxonomy" id="393907"/>
    <lineage>
        <taxon>Bacteria</taxon>
        <taxon>Pseudomonadati</taxon>
        <taxon>Pseudomonadota</taxon>
        <taxon>Gammaproteobacteria</taxon>
        <taxon>Cellvibrionales</taxon>
        <taxon>Microbulbiferaceae</taxon>
        <taxon>Microbulbifer</taxon>
    </lineage>
</organism>
<dbReference type="EMBL" id="JBGMEK010000042">
    <property type="protein sequence ID" value="MFA0812480.1"/>
    <property type="molecule type" value="Genomic_DNA"/>
</dbReference>
<protein>
    <submittedName>
        <fullName evidence="1">Histidine phosphatase family protein</fullName>
    </submittedName>
</protein>
<gene>
    <name evidence="1" type="ORF">ACCI49_16325</name>
</gene>
<reference evidence="1 2" key="1">
    <citation type="submission" date="2024-08" db="EMBL/GenBank/DDBJ databases">
        <authorList>
            <person name="Ishaq N."/>
        </authorList>
    </citation>
    <scope>NUCLEOTIDE SEQUENCE [LARGE SCALE GENOMIC DNA]</scope>
    <source>
        <strain evidence="1 2">DSM 18651</strain>
    </source>
</reference>
<dbReference type="SUPFAM" id="SSF53254">
    <property type="entry name" value="Phosphoglycerate mutase-like"/>
    <property type="match status" value="1"/>
</dbReference>
<evidence type="ECO:0000313" key="2">
    <source>
        <dbReference type="Proteomes" id="UP001569428"/>
    </source>
</evidence>